<dbReference type="Gene3D" id="3.40.525.10">
    <property type="entry name" value="CRAL-TRIO lipid binding domain"/>
    <property type="match status" value="1"/>
</dbReference>
<feature type="region of interest" description="Disordered" evidence="1">
    <location>
        <begin position="1"/>
        <end position="34"/>
    </location>
</feature>
<dbReference type="OrthoDB" id="412090at2759"/>
<dbReference type="AlphaFoldDB" id="A0A9N8ELY7"/>
<dbReference type="Proteomes" id="UP001153069">
    <property type="component" value="Unassembled WGS sequence"/>
</dbReference>
<comment type="caution">
    <text evidence="3">The sequence shown here is derived from an EMBL/GenBank/DDBJ whole genome shotgun (WGS) entry which is preliminary data.</text>
</comment>
<sequence>MKAPKIVRKLSPRRIFGTKSKQQKDTTPQKADEAPVPVVIKPDTPIVIKPNLAERSWRGFLQPLENVACSRTVGDSGSLASIDESMEEQTSSERKRFLAANNGNESKAMEQLQGYLKARNEHQGTQCQLERLYENLIAEHGQDYYDWMVASEAAKQAHNVAGDTPLPRIVRVHTMDNGKEACDLDGHRVLHFLPAQLDKSICSLKTYTLAIFLYLDRKLGRESEEQVTILMDLRAGAGWANPKVFNIMPFIEDTCQLMLSKFPERMHRAIIYPLPYALTCVLRGIVRNVLDTTTSKKLAILSGAAWVDSPLPKQQLLKYVDETVATICEDARLNDFKN</sequence>
<feature type="domain" description="CRAL-TRIO" evidence="2">
    <location>
        <begin position="178"/>
        <end position="322"/>
    </location>
</feature>
<name>A0A9N8ELY7_9STRA</name>
<dbReference type="PANTHER" id="PTHR46277:SF3">
    <property type="entry name" value="BINDING PROTEIN, PUTATIVE-RELATED"/>
    <property type="match status" value="1"/>
</dbReference>
<evidence type="ECO:0000259" key="2">
    <source>
        <dbReference type="PROSITE" id="PS50191"/>
    </source>
</evidence>
<evidence type="ECO:0000256" key="1">
    <source>
        <dbReference type="SAM" id="MobiDB-lite"/>
    </source>
</evidence>
<dbReference type="PANTHER" id="PTHR46277">
    <property type="entry name" value="OS03G0850700 PROTEIN"/>
    <property type="match status" value="1"/>
</dbReference>
<dbReference type="SUPFAM" id="SSF52087">
    <property type="entry name" value="CRAL/TRIO domain"/>
    <property type="match status" value="1"/>
</dbReference>
<organism evidence="3 4">
    <name type="scientific">Seminavis robusta</name>
    <dbReference type="NCBI Taxonomy" id="568900"/>
    <lineage>
        <taxon>Eukaryota</taxon>
        <taxon>Sar</taxon>
        <taxon>Stramenopiles</taxon>
        <taxon>Ochrophyta</taxon>
        <taxon>Bacillariophyta</taxon>
        <taxon>Bacillariophyceae</taxon>
        <taxon>Bacillariophycidae</taxon>
        <taxon>Naviculales</taxon>
        <taxon>Naviculaceae</taxon>
        <taxon>Seminavis</taxon>
    </lineage>
</organism>
<evidence type="ECO:0000313" key="4">
    <source>
        <dbReference type="Proteomes" id="UP001153069"/>
    </source>
</evidence>
<dbReference type="Pfam" id="PF00650">
    <property type="entry name" value="CRAL_TRIO"/>
    <property type="match status" value="1"/>
</dbReference>
<feature type="compositionally biased region" description="Basic residues" evidence="1">
    <location>
        <begin position="1"/>
        <end position="12"/>
    </location>
</feature>
<dbReference type="InterPro" id="IPR001251">
    <property type="entry name" value="CRAL-TRIO_dom"/>
</dbReference>
<accession>A0A9N8ELY7</accession>
<dbReference type="InterPro" id="IPR036865">
    <property type="entry name" value="CRAL-TRIO_dom_sf"/>
</dbReference>
<dbReference type="CDD" id="cd00170">
    <property type="entry name" value="SEC14"/>
    <property type="match status" value="1"/>
</dbReference>
<reference evidence="3" key="1">
    <citation type="submission" date="2020-06" db="EMBL/GenBank/DDBJ databases">
        <authorList>
            <consortium name="Plant Systems Biology data submission"/>
        </authorList>
    </citation>
    <scope>NUCLEOTIDE SEQUENCE</scope>
    <source>
        <strain evidence="3">D6</strain>
    </source>
</reference>
<dbReference type="PROSITE" id="PS50191">
    <property type="entry name" value="CRAL_TRIO"/>
    <property type="match status" value="1"/>
</dbReference>
<evidence type="ECO:0000313" key="3">
    <source>
        <dbReference type="EMBL" id="CAB9524227.1"/>
    </source>
</evidence>
<gene>
    <name evidence="3" type="ORF">SEMRO_1510_G278580.1</name>
</gene>
<protein>
    <recommendedName>
        <fullName evidence="2">CRAL-TRIO domain-containing protein</fullName>
    </recommendedName>
</protein>
<proteinExistence type="predicted"/>
<keyword evidence="4" id="KW-1185">Reference proteome</keyword>
<dbReference type="EMBL" id="CAICTM010001508">
    <property type="protein sequence ID" value="CAB9524227.1"/>
    <property type="molecule type" value="Genomic_DNA"/>
</dbReference>